<geneLocation type="plasmid" evidence="1 2">
    <name>P2</name>
</geneLocation>
<proteinExistence type="predicted"/>
<evidence type="ECO:0000313" key="2">
    <source>
        <dbReference type="Proteomes" id="UP000789647"/>
    </source>
</evidence>
<accession>A0AAD1U3A7</accession>
<dbReference type="AlphaFoldDB" id="A0AAD1U3A7"/>
<protein>
    <submittedName>
        <fullName evidence="1">Uncharacterized protein</fullName>
    </submittedName>
</protein>
<gene>
    <name evidence="1" type="ORF">AI2935V1_5297</name>
</gene>
<evidence type="ECO:0000313" key="1">
    <source>
        <dbReference type="EMBL" id="CAH6622571.1"/>
    </source>
</evidence>
<dbReference type="EMBL" id="OW995943">
    <property type="protein sequence ID" value="CAH6622571.1"/>
    <property type="molecule type" value="Genomic_DNA"/>
</dbReference>
<dbReference type="Proteomes" id="UP000789647">
    <property type="component" value="Plasmid P2"/>
</dbReference>
<organism evidence="1 2">
    <name type="scientific">Citrobacter freundii</name>
    <dbReference type="NCBI Taxonomy" id="546"/>
    <lineage>
        <taxon>Bacteria</taxon>
        <taxon>Pseudomonadati</taxon>
        <taxon>Pseudomonadota</taxon>
        <taxon>Gammaproteobacteria</taxon>
        <taxon>Enterobacterales</taxon>
        <taxon>Enterobacteriaceae</taxon>
        <taxon>Citrobacter</taxon>
        <taxon>Citrobacter freundii complex</taxon>
    </lineage>
</organism>
<keyword evidence="1" id="KW-0614">Plasmid</keyword>
<name>A0AAD1U3A7_CITFR</name>
<sequence>MITTNVLNALSETVFINTQRKSTKKFDFTVTK</sequence>
<reference evidence="1" key="1">
    <citation type="submission" date="2022-05" db="EMBL/GenBank/DDBJ databases">
        <authorList>
            <person name="Alioto T."/>
            <person name="Alioto T."/>
            <person name="Gomez Garrido J."/>
        </authorList>
    </citation>
    <scope>NUCLEOTIDE SEQUENCE</scope>
    <source>
        <strain evidence="1">112</strain>
        <plasmid evidence="1">P2</plasmid>
    </source>
</reference>